<evidence type="ECO:0000313" key="1">
    <source>
        <dbReference type="EMBL" id="CAG8681764.1"/>
    </source>
</evidence>
<dbReference type="OrthoDB" id="2425801at2759"/>
<proteinExistence type="predicted"/>
<gene>
    <name evidence="1" type="ORF">CPELLU_LOCUS10830</name>
</gene>
<dbReference type="Proteomes" id="UP000789759">
    <property type="component" value="Unassembled WGS sequence"/>
</dbReference>
<name>A0A9N9HJW3_9GLOM</name>
<sequence length="275" mass="31503">MPCYADTIIKVNQIHQTCNKNSKLFAIQAVGVYPIESKDCELNMTLFIPMNDEEKDPNSQSIFETNEYYCVGGKIMLESYNGNLRLKVCVFSYFGSNRCLLKVSLVGVAQDASKEINYENAILNVLVNDYARQIYRQMEIIKKDLYVYAVDISYVDTGSTTKKKVNIFENTSALYKSICLKLLNIYQNINEDSSKAARMKNSDLDNEKSKLVTDLTTKDFYIDKCTKVEDEKDDSLIQCNYKNSNKGKKKIIQPVVHNTKQWSELSKIINSSKRV</sequence>
<dbReference type="AlphaFoldDB" id="A0A9N9HJW3"/>
<protein>
    <submittedName>
        <fullName evidence="1">5981_t:CDS:1</fullName>
    </submittedName>
</protein>
<organism evidence="1 2">
    <name type="scientific">Cetraspora pellucida</name>
    <dbReference type="NCBI Taxonomy" id="1433469"/>
    <lineage>
        <taxon>Eukaryota</taxon>
        <taxon>Fungi</taxon>
        <taxon>Fungi incertae sedis</taxon>
        <taxon>Mucoromycota</taxon>
        <taxon>Glomeromycotina</taxon>
        <taxon>Glomeromycetes</taxon>
        <taxon>Diversisporales</taxon>
        <taxon>Gigasporaceae</taxon>
        <taxon>Cetraspora</taxon>
    </lineage>
</organism>
<dbReference type="EMBL" id="CAJVQA010009160">
    <property type="protein sequence ID" value="CAG8681764.1"/>
    <property type="molecule type" value="Genomic_DNA"/>
</dbReference>
<reference evidence="1" key="1">
    <citation type="submission" date="2021-06" db="EMBL/GenBank/DDBJ databases">
        <authorList>
            <person name="Kallberg Y."/>
            <person name="Tangrot J."/>
            <person name="Rosling A."/>
        </authorList>
    </citation>
    <scope>NUCLEOTIDE SEQUENCE</scope>
    <source>
        <strain evidence="1">FL966</strain>
    </source>
</reference>
<accession>A0A9N9HJW3</accession>
<evidence type="ECO:0000313" key="2">
    <source>
        <dbReference type="Proteomes" id="UP000789759"/>
    </source>
</evidence>
<comment type="caution">
    <text evidence="1">The sequence shown here is derived from an EMBL/GenBank/DDBJ whole genome shotgun (WGS) entry which is preliminary data.</text>
</comment>
<keyword evidence="2" id="KW-1185">Reference proteome</keyword>